<dbReference type="InterPro" id="IPR011006">
    <property type="entry name" value="CheY-like_superfamily"/>
</dbReference>
<reference evidence="3 4" key="1">
    <citation type="journal article" date="2021" name="Front. Microbiol.">
        <title>Comprehensive Comparative Genomics and Phenotyping of Methylobacterium Species.</title>
        <authorList>
            <person name="Alessa O."/>
            <person name="Ogura Y."/>
            <person name="Fujitani Y."/>
            <person name="Takami H."/>
            <person name="Hayashi T."/>
            <person name="Sahin N."/>
            <person name="Tani A."/>
        </authorList>
    </citation>
    <scope>NUCLEOTIDE SEQUENCE [LARGE SCALE GENOMIC DNA]</scope>
    <source>
        <strain evidence="3 4">DSM 23679</strain>
    </source>
</reference>
<feature type="domain" description="Response regulatory" evidence="2">
    <location>
        <begin position="9"/>
        <end position="120"/>
    </location>
</feature>
<protein>
    <recommendedName>
        <fullName evidence="2">Response regulatory domain-containing protein</fullName>
    </recommendedName>
</protein>
<name>A0ABQ4QLI0_9HYPH</name>
<accession>A0ABQ4QLI0</accession>
<evidence type="ECO:0000259" key="2">
    <source>
        <dbReference type="PROSITE" id="PS50110"/>
    </source>
</evidence>
<organism evidence="3 4">
    <name type="scientific">Methylobacterium cerastii</name>
    <dbReference type="NCBI Taxonomy" id="932741"/>
    <lineage>
        <taxon>Bacteria</taxon>
        <taxon>Pseudomonadati</taxon>
        <taxon>Pseudomonadota</taxon>
        <taxon>Alphaproteobacteria</taxon>
        <taxon>Hyphomicrobiales</taxon>
        <taxon>Methylobacteriaceae</taxon>
        <taxon>Methylobacterium</taxon>
    </lineage>
</organism>
<proteinExistence type="predicted"/>
<dbReference type="PROSITE" id="PS50110">
    <property type="entry name" value="RESPONSE_REGULATORY"/>
    <property type="match status" value="1"/>
</dbReference>
<dbReference type="EMBL" id="BPQG01000065">
    <property type="protein sequence ID" value="GJD46049.1"/>
    <property type="molecule type" value="Genomic_DNA"/>
</dbReference>
<dbReference type="InterPro" id="IPR001789">
    <property type="entry name" value="Sig_transdc_resp-reg_receiver"/>
</dbReference>
<sequence length="162" mass="17071">MTAADGPVAILIVETDQIVSLVTADMLADVGFRTIEVRTASEALSVLERSDDVRVLITGRSIAGDGVALAQLVRHRWPAIGIIVTSGAGGDFERALPPGTRLLRKPYHFADVIREVEAELSREKEEPSAAPMLPIGLPPRSGMELGIGIGAVAAPVAEPDKT</sequence>
<dbReference type="Gene3D" id="3.40.50.2300">
    <property type="match status" value="1"/>
</dbReference>
<evidence type="ECO:0000313" key="3">
    <source>
        <dbReference type="EMBL" id="GJD46049.1"/>
    </source>
</evidence>
<comment type="caution">
    <text evidence="1">Lacks conserved residue(s) required for the propagation of feature annotation.</text>
</comment>
<keyword evidence="4" id="KW-1185">Reference proteome</keyword>
<comment type="caution">
    <text evidence="3">The sequence shown here is derived from an EMBL/GenBank/DDBJ whole genome shotgun (WGS) entry which is preliminary data.</text>
</comment>
<gene>
    <name evidence="3" type="ORF">AFCDBAGC_3929</name>
</gene>
<evidence type="ECO:0000256" key="1">
    <source>
        <dbReference type="PROSITE-ProRule" id="PRU00169"/>
    </source>
</evidence>
<evidence type="ECO:0000313" key="4">
    <source>
        <dbReference type="Proteomes" id="UP001055117"/>
    </source>
</evidence>
<dbReference type="RefSeq" id="WP_147763158.1">
    <property type="nucleotide sequence ID" value="NZ_BPQG01000065.1"/>
</dbReference>
<dbReference type="SUPFAM" id="SSF52172">
    <property type="entry name" value="CheY-like"/>
    <property type="match status" value="1"/>
</dbReference>
<dbReference type="Proteomes" id="UP001055117">
    <property type="component" value="Unassembled WGS sequence"/>
</dbReference>